<dbReference type="PANTHER" id="PTHR34573">
    <property type="entry name" value="VKC DOMAIN-CONTAINING PROTEIN"/>
    <property type="match status" value="1"/>
</dbReference>
<sequence>MTTTAAHQEPDADTAEPSPGGPIGAGRPFAWLLVVTGFLGLLAGWVITIDKFNLLEDTEYDPACSINAVLSCGSIMQSDQASVFGFPNPMLGLVTYGAVIAIGMGLVAGARYRRWFWLGLQGGTLFGVVFCTWLMYQSLYVISALCLWCCLAWLATIVMFWYTTVHNLRHRVLPAPEGLRRTVLEFHWLLPAVHVGIVLMLVFTNWGSALWA</sequence>
<comment type="subcellular location">
    <subcellularLocation>
        <location evidence="1">Membrane</location>
        <topology evidence="1">Multi-pass membrane protein</topology>
    </subcellularLocation>
</comment>
<proteinExistence type="inferred from homology"/>
<evidence type="ECO:0000256" key="4">
    <source>
        <dbReference type="ARBA" id="ARBA00022719"/>
    </source>
</evidence>
<accession>A0ABX1C5W9</accession>
<reference evidence="13 14" key="1">
    <citation type="submission" date="2020-03" db="EMBL/GenBank/DDBJ databases">
        <title>Draft genome of Streptomyces sp. ventii, isolated from the Axial Seamount in the Pacific Ocean, and resequencing of the two type strains Streptomyces lonarensis strain NCL 716 and Streptomyces bohaiensis strain 11A07.</title>
        <authorList>
            <person name="Loughran R.M."/>
            <person name="Pfannmuller K.M."/>
            <person name="Wasson B.J."/>
            <person name="Deadmond M.C."/>
            <person name="Paddock B.E."/>
            <person name="Koyack M.J."/>
            <person name="Gallegos D.A."/>
            <person name="Mitchell E.A."/>
            <person name="Ushijima B."/>
            <person name="Saw J.H."/>
            <person name="Mcphail K.L."/>
            <person name="Videau P."/>
        </authorList>
    </citation>
    <scope>NUCLEOTIDE SEQUENCE [LARGE SCALE GENOMIC DNA]</scope>
    <source>
        <strain evidence="13 14">11A07</strain>
    </source>
</reference>
<feature type="transmembrane region" description="Helical" evidence="11">
    <location>
        <begin position="29"/>
        <end position="47"/>
    </location>
</feature>
<dbReference type="Pfam" id="PF07884">
    <property type="entry name" value="VKOR"/>
    <property type="match status" value="1"/>
</dbReference>
<evidence type="ECO:0000256" key="10">
    <source>
        <dbReference type="SAM" id="MobiDB-lite"/>
    </source>
</evidence>
<keyword evidence="5 11" id="KW-1133">Transmembrane helix</keyword>
<keyword evidence="3 11" id="KW-0812">Transmembrane</keyword>
<dbReference type="Gene3D" id="1.20.1440.130">
    <property type="entry name" value="VKOR domain"/>
    <property type="match status" value="1"/>
</dbReference>
<evidence type="ECO:0000313" key="13">
    <source>
        <dbReference type="EMBL" id="NJQ14333.1"/>
    </source>
</evidence>
<feature type="domain" description="Vitamin K epoxide reductase" evidence="12">
    <location>
        <begin position="26"/>
        <end position="167"/>
    </location>
</feature>
<dbReference type="RefSeq" id="WP_168087167.1">
    <property type="nucleotide sequence ID" value="NZ_BHZH01000048.1"/>
</dbReference>
<dbReference type="Proteomes" id="UP000727056">
    <property type="component" value="Unassembled WGS sequence"/>
</dbReference>
<evidence type="ECO:0000256" key="7">
    <source>
        <dbReference type="ARBA" id="ARBA00023136"/>
    </source>
</evidence>
<dbReference type="InterPro" id="IPR041714">
    <property type="entry name" value="VKOR_Actinobacteria"/>
</dbReference>
<evidence type="ECO:0000256" key="1">
    <source>
        <dbReference type="ARBA" id="ARBA00004141"/>
    </source>
</evidence>
<keyword evidence="7 11" id="KW-0472">Membrane</keyword>
<evidence type="ECO:0000256" key="5">
    <source>
        <dbReference type="ARBA" id="ARBA00022989"/>
    </source>
</evidence>
<keyword evidence="9" id="KW-0676">Redox-active center</keyword>
<keyword evidence="6" id="KW-0560">Oxidoreductase</keyword>
<evidence type="ECO:0000313" key="14">
    <source>
        <dbReference type="Proteomes" id="UP000727056"/>
    </source>
</evidence>
<comment type="caution">
    <text evidence="13">The sequence shown here is derived from an EMBL/GenBank/DDBJ whole genome shotgun (WGS) entry which is preliminary data.</text>
</comment>
<evidence type="ECO:0000259" key="12">
    <source>
        <dbReference type="SMART" id="SM00756"/>
    </source>
</evidence>
<feature type="transmembrane region" description="Helical" evidence="11">
    <location>
        <begin position="90"/>
        <end position="108"/>
    </location>
</feature>
<gene>
    <name evidence="13" type="ORF">HCN52_05115</name>
</gene>
<evidence type="ECO:0000256" key="6">
    <source>
        <dbReference type="ARBA" id="ARBA00023002"/>
    </source>
</evidence>
<dbReference type="CDD" id="cd12922">
    <property type="entry name" value="VKOR_5"/>
    <property type="match status" value="1"/>
</dbReference>
<protein>
    <submittedName>
        <fullName evidence="13">Vitamin K epoxide reductase family protein</fullName>
    </submittedName>
</protein>
<feature type="transmembrane region" description="Helical" evidence="11">
    <location>
        <begin position="115"/>
        <end position="136"/>
    </location>
</feature>
<feature type="transmembrane region" description="Helical" evidence="11">
    <location>
        <begin position="142"/>
        <end position="165"/>
    </location>
</feature>
<feature type="region of interest" description="Disordered" evidence="10">
    <location>
        <begin position="1"/>
        <end position="21"/>
    </location>
</feature>
<dbReference type="InterPro" id="IPR012932">
    <property type="entry name" value="VKOR"/>
</dbReference>
<comment type="similarity">
    <text evidence="2">Belongs to the VKOR family.</text>
</comment>
<keyword evidence="14" id="KW-1185">Reference proteome</keyword>
<keyword evidence="4" id="KW-0874">Quinone</keyword>
<evidence type="ECO:0000256" key="9">
    <source>
        <dbReference type="ARBA" id="ARBA00023284"/>
    </source>
</evidence>
<evidence type="ECO:0000256" key="8">
    <source>
        <dbReference type="ARBA" id="ARBA00023157"/>
    </source>
</evidence>
<evidence type="ECO:0000256" key="3">
    <source>
        <dbReference type="ARBA" id="ARBA00022692"/>
    </source>
</evidence>
<evidence type="ECO:0000256" key="11">
    <source>
        <dbReference type="SAM" id="Phobius"/>
    </source>
</evidence>
<evidence type="ECO:0000256" key="2">
    <source>
        <dbReference type="ARBA" id="ARBA00006214"/>
    </source>
</evidence>
<dbReference type="PANTHER" id="PTHR34573:SF1">
    <property type="entry name" value="VITAMIN K EPOXIDE REDUCTASE DOMAIN-CONTAINING PROTEIN"/>
    <property type="match status" value="1"/>
</dbReference>
<dbReference type="EMBL" id="JAAVJC010000022">
    <property type="protein sequence ID" value="NJQ14333.1"/>
    <property type="molecule type" value="Genomic_DNA"/>
</dbReference>
<feature type="transmembrane region" description="Helical" evidence="11">
    <location>
        <begin position="186"/>
        <end position="206"/>
    </location>
</feature>
<name>A0ABX1C5W9_9ACTN</name>
<dbReference type="InterPro" id="IPR038354">
    <property type="entry name" value="VKOR_sf"/>
</dbReference>
<organism evidence="13 14">
    <name type="scientific">Streptomyces bohaiensis</name>
    <dbReference type="NCBI Taxonomy" id="1431344"/>
    <lineage>
        <taxon>Bacteria</taxon>
        <taxon>Bacillati</taxon>
        <taxon>Actinomycetota</taxon>
        <taxon>Actinomycetes</taxon>
        <taxon>Kitasatosporales</taxon>
        <taxon>Streptomycetaceae</taxon>
        <taxon>Streptomyces</taxon>
    </lineage>
</organism>
<dbReference type="SMART" id="SM00756">
    <property type="entry name" value="VKc"/>
    <property type="match status" value="1"/>
</dbReference>
<keyword evidence="8" id="KW-1015">Disulfide bond</keyword>